<dbReference type="KEGG" id="rfo:REIFOR_03272"/>
<dbReference type="InterPro" id="IPR001851">
    <property type="entry name" value="ABC_transp_permease"/>
</dbReference>
<feature type="transmembrane region" description="Helical" evidence="7">
    <location>
        <begin position="196"/>
        <end position="220"/>
    </location>
</feature>
<feature type="transmembrane region" description="Helical" evidence="7">
    <location>
        <begin position="127"/>
        <end position="160"/>
    </location>
</feature>
<evidence type="ECO:0000313" key="9">
    <source>
        <dbReference type="Proteomes" id="UP000229757"/>
    </source>
</evidence>
<feature type="transmembrane region" description="Helical" evidence="7">
    <location>
        <begin position="66"/>
        <end position="88"/>
    </location>
</feature>
<dbReference type="OrthoDB" id="5422926at2"/>
<evidence type="ECO:0000256" key="2">
    <source>
        <dbReference type="ARBA" id="ARBA00007942"/>
    </source>
</evidence>
<evidence type="ECO:0000256" key="1">
    <source>
        <dbReference type="ARBA" id="ARBA00004429"/>
    </source>
</evidence>
<dbReference type="GO" id="GO:0022857">
    <property type="term" value="F:transmembrane transporter activity"/>
    <property type="evidence" value="ECO:0007669"/>
    <property type="project" value="InterPro"/>
</dbReference>
<comment type="subcellular location">
    <subcellularLocation>
        <location evidence="1">Cell inner membrane</location>
        <topology evidence="1">Multi-pass membrane protein</topology>
    </subcellularLocation>
</comment>
<keyword evidence="3" id="KW-1003">Cell membrane</keyword>
<evidence type="ECO:0000313" key="8">
    <source>
        <dbReference type="EMBL" id="ATX78378.1"/>
    </source>
</evidence>
<dbReference type="Pfam" id="PF02653">
    <property type="entry name" value="BPD_transp_2"/>
    <property type="match status" value="1"/>
</dbReference>
<dbReference type="Proteomes" id="UP000229757">
    <property type="component" value="Chromosome"/>
</dbReference>
<evidence type="ECO:0000256" key="5">
    <source>
        <dbReference type="ARBA" id="ARBA00022989"/>
    </source>
</evidence>
<evidence type="ECO:0000256" key="6">
    <source>
        <dbReference type="ARBA" id="ARBA00023136"/>
    </source>
</evidence>
<feature type="transmembrane region" description="Helical" evidence="7">
    <location>
        <begin position="251"/>
        <end position="269"/>
    </location>
</feature>
<dbReference type="CDD" id="cd06579">
    <property type="entry name" value="TM_PBP1_transp_AraH_like"/>
    <property type="match status" value="1"/>
</dbReference>
<dbReference type="RefSeq" id="WP_100258573.1">
    <property type="nucleotide sequence ID" value="NZ_CP011797.1"/>
</dbReference>
<feature type="transmembrane region" description="Helical" evidence="7">
    <location>
        <begin position="305"/>
        <end position="325"/>
    </location>
</feature>
<evidence type="ECO:0000256" key="3">
    <source>
        <dbReference type="ARBA" id="ARBA00022475"/>
    </source>
</evidence>
<sequence length="358" mass="37645">MAGLAHGLGGLKYDPKKRHRPPELNVFVAFVVIVLLFEVLGRLFVGDSFLFNTRDGIDTLFNEARLRIIILQVAIIGIIALGVTQVIIAGGIDLSSGSIVGAAAMVGTMFAQSSINQYGMENTAPVLGIAFLDLPVIVAIVAALAAGLLAGVINGLLIAYGKIPPFIVTLGMMLFARGVANWTTKGKPISYLQEDYAAIGAGMTPVFIFLGAALVMHLLLKYTRYGKHTYAIGSNEQAARMSGIDVDRLKVLIYAIAGFLSALAAIVLSSKALTGQSGMGVMYELDAIAMAVIGGTSLAGGRGSVLGTCIGALIFGVIISGFTFMKLDAFYQEMAKGAIIVAAVLLDQWRARQQAARN</sequence>
<organism evidence="8 9">
    <name type="scientific">Reinekea forsetii</name>
    <dbReference type="NCBI Taxonomy" id="1336806"/>
    <lineage>
        <taxon>Bacteria</taxon>
        <taxon>Pseudomonadati</taxon>
        <taxon>Pseudomonadota</taxon>
        <taxon>Gammaproteobacteria</taxon>
        <taxon>Oceanospirillales</taxon>
        <taxon>Saccharospirillaceae</taxon>
        <taxon>Reinekea</taxon>
    </lineage>
</organism>
<keyword evidence="4 7" id="KW-0812">Transmembrane</keyword>
<comment type="similarity">
    <text evidence="2">Belongs to the binding-protein-dependent transport system permease family. AraH/RbsC subfamily.</text>
</comment>
<reference evidence="8 9" key="1">
    <citation type="journal article" date="2017" name="Environ. Microbiol.">
        <title>Genomic and physiological analyses of 'Reinekea forsetii' reveal a versatile opportunistic lifestyle during spring algae blooms.</title>
        <authorList>
            <person name="Avci B."/>
            <person name="Hahnke R.L."/>
            <person name="Chafee M."/>
            <person name="Fischer T."/>
            <person name="Gruber-Vodicka H."/>
            <person name="Tegetmeyer H.E."/>
            <person name="Harder J."/>
            <person name="Fuchs B.M."/>
            <person name="Amann R.I."/>
            <person name="Teeling H."/>
        </authorList>
    </citation>
    <scope>NUCLEOTIDE SEQUENCE [LARGE SCALE GENOMIC DNA]</scope>
    <source>
        <strain evidence="8 9">Hel1_31_D35</strain>
    </source>
</reference>
<dbReference type="GO" id="GO:0005886">
    <property type="term" value="C:plasma membrane"/>
    <property type="evidence" value="ECO:0007669"/>
    <property type="project" value="UniProtKB-SubCell"/>
</dbReference>
<evidence type="ECO:0000256" key="7">
    <source>
        <dbReference type="SAM" id="Phobius"/>
    </source>
</evidence>
<name>A0A2K8KUG8_9GAMM</name>
<dbReference type="EMBL" id="CP011797">
    <property type="protein sequence ID" value="ATX78378.1"/>
    <property type="molecule type" value="Genomic_DNA"/>
</dbReference>
<dbReference type="PANTHER" id="PTHR32196">
    <property type="entry name" value="ABC TRANSPORTER PERMEASE PROTEIN YPHD-RELATED-RELATED"/>
    <property type="match status" value="1"/>
</dbReference>
<proteinExistence type="inferred from homology"/>
<feature type="transmembrane region" description="Helical" evidence="7">
    <location>
        <begin position="166"/>
        <end position="184"/>
    </location>
</feature>
<dbReference type="AlphaFoldDB" id="A0A2K8KUG8"/>
<keyword evidence="5 7" id="KW-1133">Transmembrane helix</keyword>
<evidence type="ECO:0000256" key="4">
    <source>
        <dbReference type="ARBA" id="ARBA00022692"/>
    </source>
</evidence>
<keyword evidence="9" id="KW-1185">Reference proteome</keyword>
<accession>A0A2K8KUG8</accession>
<protein>
    <submittedName>
        <fullName evidence="8">Inositol transport system permease protein</fullName>
    </submittedName>
</protein>
<feature type="transmembrane region" description="Helical" evidence="7">
    <location>
        <begin position="24"/>
        <end position="45"/>
    </location>
</feature>
<keyword evidence="6 7" id="KW-0472">Membrane</keyword>
<gene>
    <name evidence="8" type="ORF">REIFOR_03272</name>
</gene>